<dbReference type="PANTHER" id="PTHR30289">
    <property type="entry name" value="UNCHARACTERIZED PROTEIN YBCL-RELATED"/>
    <property type="match status" value="1"/>
</dbReference>
<evidence type="ECO:0000256" key="1">
    <source>
        <dbReference type="SAM" id="SignalP"/>
    </source>
</evidence>
<keyword evidence="3" id="KW-1185">Reference proteome</keyword>
<dbReference type="EMBL" id="LOCQ01000037">
    <property type="protein sequence ID" value="OBV41223.1"/>
    <property type="molecule type" value="Genomic_DNA"/>
</dbReference>
<dbReference type="InterPro" id="IPR036610">
    <property type="entry name" value="PEBP-like_sf"/>
</dbReference>
<dbReference type="CDD" id="cd00865">
    <property type="entry name" value="PEBP_bact_arch"/>
    <property type="match status" value="1"/>
</dbReference>
<dbReference type="Pfam" id="PF01161">
    <property type="entry name" value="PBP"/>
    <property type="match status" value="1"/>
</dbReference>
<reference evidence="2 3" key="1">
    <citation type="submission" date="2016-04" db="EMBL/GenBank/DDBJ databases">
        <title>Draft genome sequence of Janthinobacterium psychrotolerans sp. nov., isolated from freshwater sediments in Denmark.</title>
        <authorList>
            <person name="Gong X."/>
            <person name="Skrivergaard S."/>
            <person name="Korsgaard B.S."/>
            <person name="Schreiber L."/>
            <person name="Marshall I.P."/>
            <person name="Finster K."/>
            <person name="Schramm A."/>
        </authorList>
    </citation>
    <scope>NUCLEOTIDE SEQUENCE [LARGE SCALE GENOMIC DNA]</scope>
    <source>
        <strain evidence="2 3">S3-2</strain>
    </source>
</reference>
<evidence type="ECO:0008006" key="4">
    <source>
        <dbReference type="Google" id="ProtNLM"/>
    </source>
</evidence>
<dbReference type="STRING" id="1747903.ASR47_102633"/>
<feature type="signal peptide" evidence="1">
    <location>
        <begin position="1"/>
        <end position="21"/>
    </location>
</feature>
<keyword evidence="1" id="KW-0732">Signal</keyword>
<dbReference type="NCBIfam" id="TIGR00481">
    <property type="entry name" value="YbhB/YbcL family Raf kinase inhibitor-like protein"/>
    <property type="match status" value="1"/>
</dbReference>
<dbReference type="PANTHER" id="PTHR30289:SF1">
    <property type="entry name" value="PEBP (PHOSPHATIDYLETHANOLAMINE-BINDING PROTEIN) FAMILY PROTEIN"/>
    <property type="match status" value="1"/>
</dbReference>
<dbReference type="AlphaFoldDB" id="A0A1A7CA85"/>
<gene>
    <name evidence="2" type="ORF">ASR47_102633</name>
</gene>
<dbReference type="OrthoDB" id="9770043at2"/>
<organism evidence="2 3">
    <name type="scientific">Janthinobacterium psychrotolerans</name>
    <dbReference type="NCBI Taxonomy" id="1747903"/>
    <lineage>
        <taxon>Bacteria</taxon>
        <taxon>Pseudomonadati</taxon>
        <taxon>Pseudomonadota</taxon>
        <taxon>Betaproteobacteria</taxon>
        <taxon>Burkholderiales</taxon>
        <taxon>Oxalobacteraceae</taxon>
        <taxon>Janthinobacterium</taxon>
    </lineage>
</organism>
<dbReference type="Proteomes" id="UP000092713">
    <property type="component" value="Unassembled WGS sequence"/>
</dbReference>
<dbReference type="InterPro" id="IPR005247">
    <property type="entry name" value="YbhB_YbcL/LppC-like"/>
</dbReference>
<accession>A0A1A7CA85</accession>
<feature type="chain" id="PRO_5008355852" description="Phospholipid-binding protein, PBP family" evidence="1">
    <location>
        <begin position="22"/>
        <end position="182"/>
    </location>
</feature>
<evidence type="ECO:0000313" key="2">
    <source>
        <dbReference type="EMBL" id="OBV41223.1"/>
    </source>
</evidence>
<dbReference type="PATRIC" id="fig|1747903.4.peg.4900"/>
<dbReference type="RefSeq" id="WP_065306208.1">
    <property type="nucleotide sequence ID" value="NZ_LOCQ01000037.1"/>
</dbReference>
<evidence type="ECO:0000313" key="3">
    <source>
        <dbReference type="Proteomes" id="UP000092713"/>
    </source>
</evidence>
<comment type="caution">
    <text evidence="2">The sequence shown here is derived from an EMBL/GenBank/DDBJ whole genome shotgun (WGS) entry which is preliminary data.</text>
</comment>
<sequence>MLTIRLLTAVLGLALHGGLHAAPAFTLASTDMAEGKMMTASQVFHGFGCTGANLAPQLSWSGAPAGTRSYAITVYDPDAPTGSGWWHWSVFNLPATIHSVAGGATAASLPAGAVQARNDFGDSAFGGACPPAGDQPHRYQVTVWALKVDKLPLDQHASGALVGYLLNANVLGKAQLTGLYGR</sequence>
<protein>
    <recommendedName>
        <fullName evidence="4">Phospholipid-binding protein, PBP family</fullName>
    </recommendedName>
</protein>
<proteinExistence type="predicted"/>
<dbReference type="SUPFAM" id="SSF49777">
    <property type="entry name" value="PEBP-like"/>
    <property type="match status" value="1"/>
</dbReference>
<dbReference type="Gene3D" id="3.90.280.10">
    <property type="entry name" value="PEBP-like"/>
    <property type="match status" value="1"/>
</dbReference>
<name>A0A1A7CA85_9BURK</name>
<dbReference type="InterPro" id="IPR008914">
    <property type="entry name" value="PEBP"/>
</dbReference>